<dbReference type="Proteomes" id="UP000728106">
    <property type="component" value="Unassembled WGS sequence"/>
</dbReference>
<feature type="transmembrane region" description="Helical" evidence="2">
    <location>
        <begin position="447"/>
        <end position="464"/>
    </location>
</feature>
<dbReference type="EMBL" id="JAAOCP010000012">
    <property type="protein sequence ID" value="MBJ7639570.1"/>
    <property type="molecule type" value="Genomic_DNA"/>
</dbReference>
<dbReference type="Proteomes" id="UP000808038">
    <property type="component" value="Unassembled WGS sequence"/>
</dbReference>
<feature type="compositionally biased region" description="Basic and acidic residues" evidence="1">
    <location>
        <begin position="268"/>
        <end position="292"/>
    </location>
</feature>
<evidence type="ECO:0000256" key="1">
    <source>
        <dbReference type="SAM" id="MobiDB-lite"/>
    </source>
</evidence>
<reference evidence="4 5" key="2">
    <citation type="journal article" date="2021" name="Int. J. Food Microbiol.">
        <title>Safety demonstration of a microbial species for use in the food chain: Weissella confusa.</title>
        <authorList>
            <person name="Bourdichon F."/>
            <person name="Patrone V."/>
            <person name="Fontana A."/>
            <person name="Milani G."/>
            <person name="Morelli L."/>
        </authorList>
    </citation>
    <scope>NUCLEOTIDE SEQUENCE [LARGE SCALE GENOMIC DNA]</scope>
    <source>
        <strain evidence="3">CCUG 30943</strain>
        <strain evidence="4 5">CCUG 43002</strain>
    </source>
</reference>
<dbReference type="EMBL" id="JAAOCX010000011">
    <property type="protein sequence ID" value="MBJ7633126.1"/>
    <property type="molecule type" value="Genomic_DNA"/>
</dbReference>
<keyword evidence="2" id="KW-0472">Membrane</keyword>
<dbReference type="GeneID" id="57978031"/>
<keyword evidence="2" id="KW-1133">Transmembrane helix</keyword>
<organism evidence="4 5">
    <name type="scientific">Weissella confusa</name>
    <name type="common">Lactobacillus confusus</name>
    <dbReference type="NCBI Taxonomy" id="1583"/>
    <lineage>
        <taxon>Bacteria</taxon>
        <taxon>Bacillati</taxon>
        <taxon>Bacillota</taxon>
        <taxon>Bacilli</taxon>
        <taxon>Lactobacillales</taxon>
        <taxon>Lactobacillaceae</taxon>
        <taxon>Weissella</taxon>
    </lineage>
</organism>
<comment type="caution">
    <text evidence="4">The sequence shown here is derived from an EMBL/GenBank/DDBJ whole genome shotgun (WGS) entry which is preliminary data.</text>
</comment>
<dbReference type="RefSeq" id="WP_004560081.1">
    <property type="nucleotide sequence ID" value="NZ_ALXH01000035.1"/>
</dbReference>
<evidence type="ECO:0000313" key="5">
    <source>
        <dbReference type="Proteomes" id="UP000728106"/>
    </source>
</evidence>
<feature type="region of interest" description="Disordered" evidence="1">
    <location>
        <begin position="266"/>
        <end position="292"/>
    </location>
</feature>
<feature type="transmembrane region" description="Helical" evidence="2">
    <location>
        <begin position="390"/>
        <end position="411"/>
    </location>
</feature>
<reference evidence="4" key="1">
    <citation type="submission" date="2020-02" db="EMBL/GenBank/DDBJ databases">
        <authorList>
            <person name="Fontana A."/>
            <person name="Patrone V."/>
            <person name="Morelli L."/>
        </authorList>
    </citation>
    <scope>NUCLEOTIDE SEQUENCE</scope>
    <source>
        <strain evidence="3">CCUG 30943</strain>
        <strain evidence="4">CCUG 43002</strain>
    </source>
</reference>
<protein>
    <submittedName>
        <fullName evidence="4">Uncharacterized protein</fullName>
    </submittedName>
</protein>
<dbReference type="AlphaFoldDB" id="A0A4Z0RLQ6"/>
<proteinExistence type="predicted"/>
<gene>
    <name evidence="4" type="ORF">HAU20_09285</name>
    <name evidence="3" type="ORF">HAU43_08535</name>
</gene>
<sequence>MTSIDQIKNNINNASIFDLPQALIDAELYDEEDAHKVVEQVYADFEKGGNVLDSIVKPTFFSIFDGFLQMDILKPVRDKGITASDLLGQAWDFQYEPEDEVDYQKSRPKYSDRYKEQQVIQAQKASHESAKLHKDTAVRKARADTVGNAKEFRKKFEDKTAMDNYKDSYFGANNVAADEYDPNKRVYKEDRPSNYSADSKKHAETDHIEPIKKITTELESNYGLSQQDIKSIINDDSNFAMTSEQTNRGSGGKFAYSNDEFLKKHKKDDKISDSQRTAMLEKQKESQKAREKNVNAKLRENLLGKESGDMRKTIGKNAASDGGEQAKNKGLVEAIRLLLNPLTYEIKDIVKNGIDVNGYKNGAAIKYRFKRLTRYVLRQLKNIGSLIFDLLKTFLLSFIDGILSLFVGIFAKIYKIVKQAIGAAIQAFKILFGKDSKNMSPAQKGDAIVKLVGSTVIALSGKVFETLVTELLKLVGVPVDPLSGVLSTILAGVATALFMYAMDRLDIFGVKYEQRTERIKEIFDARIADIKAAQEAMDDATVEKLAEAKKKFFEITENAKTAIQNNDWLTVNNEIVAFATSAGFEAKFESDEDFTSWLDSDDSDTI</sequence>
<feature type="transmembrane region" description="Helical" evidence="2">
    <location>
        <begin position="484"/>
        <end position="502"/>
    </location>
</feature>
<evidence type="ECO:0000256" key="2">
    <source>
        <dbReference type="SAM" id="Phobius"/>
    </source>
</evidence>
<evidence type="ECO:0000313" key="3">
    <source>
        <dbReference type="EMBL" id="MBJ7633126.1"/>
    </source>
</evidence>
<evidence type="ECO:0000313" key="4">
    <source>
        <dbReference type="EMBL" id="MBJ7639570.1"/>
    </source>
</evidence>
<keyword evidence="2" id="KW-0812">Transmembrane</keyword>
<accession>A0A4Z0RLQ6</accession>
<keyword evidence="5" id="KW-1185">Reference proteome</keyword>
<name>A0A4Z0RLQ6_WEICO</name>